<evidence type="ECO:0000256" key="2">
    <source>
        <dbReference type="SAM" id="Phobius"/>
    </source>
</evidence>
<dbReference type="RefSeq" id="WP_197440435.1">
    <property type="nucleotide sequence ID" value="NZ_CP036281.1"/>
</dbReference>
<feature type="region of interest" description="Disordered" evidence="1">
    <location>
        <begin position="466"/>
        <end position="502"/>
    </location>
</feature>
<feature type="transmembrane region" description="Helical" evidence="2">
    <location>
        <begin position="125"/>
        <end position="151"/>
    </location>
</feature>
<feature type="compositionally biased region" description="Low complexity" evidence="1">
    <location>
        <begin position="65"/>
        <end position="74"/>
    </location>
</feature>
<keyword evidence="2" id="KW-0472">Membrane</keyword>
<feature type="region of interest" description="Disordered" evidence="1">
    <location>
        <begin position="54"/>
        <end position="114"/>
    </location>
</feature>
<feature type="transmembrane region" description="Helical" evidence="2">
    <location>
        <begin position="322"/>
        <end position="344"/>
    </location>
</feature>
<feature type="transmembrane region" description="Helical" evidence="2">
    <location>
        <begin position="251"/>
        <end position="270"/>
    </location>
</feature>
<dbReference type="KEGG" id="plon:Pla110_03480"/>
<dbReference type="GO" id="GO:0006465">
    <property type="term" value="P:signal peptide processing"/>
    <property type="evidence" value="ECO:0007669"/>
    <property type="project" value="TreeGrafter"/>
</dbReference>
<evidence type="ECO:0000313" key="5">
    <source>
        <dbReference type="Proteomes" id="UP000317178"/>
    </source>
</evidence>
<name>A0A518CHJ6_9PLAN</name>
<dbReference type="AlphaFoldDB" id="A0A518CHJ6"/>
<dbReference type="Pfam" id="PF06750">
    <property type="entry name" value="A24_N_bact"/>
    <property type="match status" value="1"/>
</dbReference>
<accession>A0A518CHJ6</accession>
<dbReference type="Proteomes" id="UP000317178">
    <property type="component" value="Chromosome"/>
</dbReference>
<keyword evidence="5" id="KW-1185">Reference proteome</keyword>
<dbReference type="EMBL" id="CP036281">
    <property type="protein sequence ID" value="QDU78644.1"/>
    <property type="molecule type" value="Genomic_DNA"/>
</dbReference>
<evidence type="ECO:0000259" key="3">
    <source>
        <dbReference type="Pfam" id="PF06750"/>
    </source>
</evidence>
<evidence type="ECO:0000313" key="4">
    <source>
        <dbReference type="EMBL" id="QDU78644.1"/>
    </source>
</evidence>
<dbReference type="InterPro" id="IPR010627">
    <property type="entry name" value="Prepilin_pept_A24_N"/>
</dbReference>
<dbReference type="GO" id="GO:0004190">
    <property type="term" value="F:aspartic-type endopeptidase activity"/>
    <property type="evidence" value="ECO:0007669"/>
    <property type="project" value="TreeGrafter"/>
</dbReference>
<keyword evidence="2" id="KW-1133">Transmembrane helix</keyword>
<organism evidence="4 5">
    <name type="scientific">Polystyrenella longa</name>
    <dbReference type="NCBI Taxonomy" id="2528007"/>
    <lineage>
        <taxon>Bacteria</taxon>
        <taxon>Pseudomonadati</taxon>
        <taxon>Planctomycetota</taxon>
        <taxon>Planctomycetia</taxon>
        <taxon>Planctomycetales</taxon>
        <taxon>Planctomycetaceae</taxon>
        <taxon>Polystyrenella</taxon>
    </lineage>
</organism>
<feature type="transmembrane region" description="Helical" evidence="2">
    <location>
        <begin position="380"/>
        <end position="402"/>
    </location>
</feature>
<feature type="domain" description="Prepilin peptidase A24 N-terminal" evidence="3">
    <location>
        <begin position="138"/>
        <end position="218"/>
    </location>
</feature>
<sequence>MYLPPRPHQLRFLSEGAHSLERRFKPWNSAGRTACWTFVLIVLSGFTLPVSAQESNAEPASNSQTASDDATTSTRKPVLAPRPAPTEETTASETRPERPIDRSQKISPHRHNHGQPNELSWVMRLMLTAMPVLFFMWVGASIGSFLNVVIYRMPAGLNLSKPKSRCPNCLTPIRMRHNVPMFGWLMLRGKCYDCKTPISARYPLIEATVAGLFVLLFLWEFASGGANIPGAPQVQANGLIRLMSSRQAGGLAGWCAWHTLLLTLLLAMGMMHLDRQLIPSRFLGFAISSAGLLSLCFPWLYPVPLGINLPGLAGVTPSPTSAAFQISAVGPLTGVIGAFTGAMLLGSLSFVTTLSVSPRTGFAGGLHTLFWMGFLSGYYLGWQAACLISGLFVIASLALLLVNRSRYDRGMGLLVLLATLVQILWWRELNGLWNSEEMLSEKVNELLVPVLSLVVSSGLVALCVPGESQPEEEPSEGNLAENSLSSPEIIAESPVSESPKEP</sequence>
<evidence type="ECO:0000256" key="1">
    <source>
        <dbReference type="SAM" id="MobiDB-lite"/>
    </source>
</evidence>
<keyword evidence="2" id="KW-0812">Transmembrane</keyword>
<feature type="transmembrane region" description="Helical" evidence="2">
    <location>
        <begin position="282"/>
        <end position="302"/>
    </location>
</feature>
<proteinExistence type="predicted"/>
<feature type="transmembrane region" description="Helical" evidence="2">
    <location>
        <begin position="204"/>
        <end position="222"/>
    </location>
</feature>
<feature type="transmembrane region" description="Helical" evidence="2">
    <location>
        <begin position="409"/>
        <end position="426"/>
    </location>
</feature>
<dbReference type="InterPro" id="IPR050882">
    <property type="entry name" value="Prepilin_peptidase/N-MTase"/>
</dbReference>
<reference evidence="4 5" key="1">
    <citation type="submission" date="2019-02" db="EMBL/GenBank/DDBJ databases">
        <title>Deep-cultivation of Planctomycetes and their phenomic and genomic characterization uncovers novel biology.</title>
        <authorList>
            <person name="Wiegand S."/>
            <person name="Jogler M."/>
            <person name="Boedeker C."/>
            <person name="Pinto D."/>
            <person name="Vollmers J."/>
            <person name="Rivas-Marin E."/>
            <person name="Kohn T."/>
            <person name="Peeters S.H."/>
            <person name="Heuer A."/>
            <person name="Rast P."/>
            <person name="Oberbeckmann S."/>
            <person name="Bunk B."/>
            <person name="Jeske O."/>
            <person name="Meyerdierks A."/>
            <person name="Storesund J.E."/>
            <person name="Kallscheuer N."/>
            <person name="Luecker S."/>
            <person name="Lage O.M."/>
            <person name="Pohl T."/>
            <person name="Merkel B.J."/>
            <person name="Hornburger P."/>
            <person name="Mueller R.-W."/>
            <person name="Bruemmer F."/>
            <person name="Labrenz M."/>
            <person name="Spormann A.M."/>
            <person name="Op den Camp H."/>
            <person name="Overmann J."/>
            <person name="Amann R."/>
            <person name="Jetten M.S.M."/>
            <person name="Mascher T."/>
            <person name="Medema M.H."/>
            <person name="Devos D.P."/>
            <person name="Kaster A.-K."/>
            <person name="Ovreas L."/>
            <person name="Rohde M."/>
            <person name="Galperin M.Y."/>
            <person name="Jogler C."/>
        </authorList>
    </citation>
    <scope>NUCLEOTIDE SEQUENCE [LARGE SCALE GENOMIC DNA]</scope>
    <source>
        <strain evidence="4 5">Pla110</strain>
    </source>
</reference>
<feature type="compositionally biased region" description="Polar residues" evidence="1">
    <location>
        <begin position="54"/>
        <end position="64"/>
    </location>
</feature>
<dbReference type="PANTHER" id="PTHR30487">
    <property type="entry name" value="TYPE 4 PREPILIN-LIKE PROTEINS LEADER PEPTIDE-PROCESSING ENZYME"/>
    <property type="match status" value="1"/>
</dbReference>
<dbReference type="GO" id="GO:0005886">
    <property type="term" value="C:plasma membrane"/>
    <property type="evidence" value="ECO:0007669"/>
    <property type="project" value="TreeGrafter"/>
</dbReference>
<feature type="transmembrane region" description="Helical" evidence="2">
    <location>
        <begin position="356"/>
        <end position="374"/>
    </location>
</feature>
<protein>
    <submittedName>
        <fullName evidence="4">Leader peptidase PppA</fullName>
    </submittedName>
</protein>
<gene>
    <name evidence="4" type="primary">pppA_1</name>
    <name evidence="4" type="ORF">Pla110_03480</name>
</gene>
<dbReference type="PANTHER" id="PTHR30487:SF0">
    <property type="entry name" value="PREPILIN LEADER PEPTIDASE_N-METHYLTRANSFERASE-RELATED"/>
    <property type="match status" value="1"/>
</dbReference>
<feature type="compositionally biased region" description="Basic and acidic residues" evidence="1">
    <location>
        <begin position="94"/>
        <end position="104"/>
    </location>
</feature>